<feature type="transmembrane region" description="Helical" evidence="6">
    <location>
        <begin position="12"/>
        <end position="33"/>
    </location>
</feature>
<dbReference type="AlphaFoldDB" id="A0A6A5TWJ1"/>
<keyword evidence="3 6" id="KW-1133">Transmembrane helix</keyword>
<evidence type="ECO:0000256" key="3">
    <source>
        <dbReference type="ARBA" id="ARBA00022989"/>
    </source>
</evidence>
<evidence type="ECO:0000256" key="1">
    <source>
        <dbReference type="ARBA" id="ARBA00004141"/>
    </source>
</evidence>
<keyword evidence="4 6" id="KW-0472">Membrane</keyword>
<evidence type="ECO:0000313" key="8">
    <source>
        <dbReference type="EMBL" id="KAF1957015.1"/>
    </source>
</evidence>
<feature type="domain" description="Rhodopsin" evidence="7">
    <location>
        <begin position="29"/>
        <end position="265"/>
    </location>
</feature>
<evidence type="ECO:0000256" key="4">
    <source>
        <dbReference type="ARBA" id="ARBA00023136"/>
    </source>
</evidence>
<evidence type="ECO:0000259" key="7">
    <source>
        <dbReference type="Pfam" id="PF20684"/>
    </source>
</evidence>
<comment type="similarity">
    <text evidence="5">Belongs to the SAT4 family.</text>
</comment>
<keyword evidence="9" id="KW-1185">Reference proteome</keyword>
<sequence>MVSTDNPRGLQAMVTTTVFCAIALVVVLMRLYTRLSIVRSLGLDDYFIAFAMMCSIGLTACIIIQVQNGMGRHIVELQPEHLVRSLKAFYASILVYSLSLGLVKLSILLQYRRVFPTKKFQIASGVVMAIVIVYTAWSVLSNVFMCIPIRAFWTKEKAKCLDQFTEWFVNAAINITTDFIIILLPMPVIRTLNLARKQKWALIGVFALGGFVCVMSIVRLHSLVAISNSADPTYDNPPAAKWSAVESNVAIICSCLPALRPLFTRYITKQTQSYFTRSSRRRRQVVLQGEETADERGVDENNMLDSLDGSTTRIVESRSISIEHEQK</sequence>
<dbReference type="EMBL" id="ML976990">
    <property type="protein sequence ID" value="KAF1957015.1"/>
    <property type="molecule type" value="Genomic_DNA"/>
</dbReference>
<feature type="transmembrane region" description="Helical" evidence="6">
    <location>
        <begin position="167"/>
        <end position="188"/>
    </location>
</feature>
<evidence type="ECO:0000256" key="2">
    <source>
        <dbReference type="ARBA" id="ARBA00022692"/>
    </source>
</evidence>
<gene>
    <name evidence="8" type="ORF">CC80DRAFT_534987</name>
</gene>
<evidence type="ECO:0000313" key="9">
    <source>
        <dbReference type="Proteomes" id="UP000800035"/>
    </source>
</evidence>
<evidence type="ECO:0000256" key="6">
    <source>
        <dbReference type="SAM" id="Phobius"/>
    </source>
</evidence>
<dbReference type="InterPro" id="IPR052337">
    <property type="entry name" value="SAT4-like"/>
</dbReference>
<protein>
    <recommendedName>
        <fullName evidence="7">Rhodopsin domain-containing protein</fullName>
    </recommendedName>
</protein>
<dbReference type="Pfam" id="PF20684">
    <property type="entry name" value="Fung_rhodopsin"/>
    <property type="match status" value="1"/>
</dbReference>
<dbReference type="Proteomes" id="UP000800035">
    <property type="component" value="Unassembled WGS sequence"/>
</dbReference>
<name>A0A6A5TWJ1_9PLEO</name>
<feature type="transmembrane region" description="Helical" evidence="6">
    <location>
        <begin position="123"/>
        <end position="147"/>
    </location>
</feature>
<dbReference type="PANTHER" id="PTHR33048">
    <property type="entry name" value="PTH11-LIKE INTEGRAL MEMBRANE PROTEIN (AFU_ORTHOLOGUE AFUA_5G11245)"/>
    <property type="match status" value="1"/>
</dbReference>
<feature type="transmembrane region" description="Helical" evidence="6">
    <location>
        <begin position="45"/>
        <end position="68"/>
    </location>
</feature>
<keyword evidence="2 6" id="KW-0812">Transmembrane</keyword>
<dbReference type="InterPro" id="IPR049326">
    <property type="entry name" value="Rhodopsin_dom_fungi"/>
</dbReference>
<accession>A0A6A5TWJ1</accession>
<organism evidence="8 9">
    <name type="scientific">Byssothecium circinans</name>
    <dbReference type="NCBI Taxonomy" id="147558"/>
    <lineage>
        <taxon>Eukaryota</taxon>
        <taxon>Fungi</taxon>
        <taxon>Dikarya</taxon>
        <taxon>Ascomycota</taxon>
        <taxon>Pezizomycotina</taxon>
        <taxon>Dothideomycetes</taxon>
        <taxon>Pleosporomycetidae</taxon>
        <taxon>Pleosporales</taxon>
        <taxon>Massarineae</taxon>
        <taxon>Massarinaceae</taxon>
        <taxon>Byssothecium</taxon>
    </lineage>
</organism>
<feature type="transmembrane region" description="Helical" evidence="6">
    <location>
        <begin position="200"/>
        <end position="220"/>
    </location>
</feature>
<dbReference type="PANTHER" id="PTHR33048:SF132">
    <property type="entry name" value="MEMBRANE PROTEIN, PUTATIVE (AFU_ORTHOLOGUE AFUA_6G07820)-RELATED"/>
    <property type="match status" value="1"/>
</dbReference>
<feature type="transmembrane region" description="Helical" evidence="6">
    <location>
        <begin position="88"/>
        <end position="111"/>
    </location>
</feature>
<dbReference type="OrthoDB" id="444631at2759"/>
<dbReference type="GO" id="GO:0016020">
    <property type="term" value="C:membrane"/>
    <property type="evidence" value="ECO:0007669"/>
    <property type="project" value="UniProtKB-SubCell"/>
</dbReference>
<comment type="subcellular location">
    <subcellularLocation>
        <location evidence="1">Membrane</location>
        <topology evidence="1">Multi-pass membrane protein</topology>
    </subcellularLocation>
</comment>
<reference evidence="8" key="1">
    <citation type="journal article" date="2020" name="Stud. Mycol.">
        <title>101 Dothideomycetes genomes: a test case for predicting lifestyles and emergence of pathogens.</title>
        <authorList>
            <person name="Haridas S."/>
            <person name="Albert R."/>
            <person name="Binder M."/>
            <person name="Bloem J."/>
            <person name="Labutti K."/>
            <person name="Salamov A."/>
            <person name="Andreopoulos B."/>
            <person name="Baker S."/>
            <person name="Barry K."/>
            <person name="Bills G."/>
            <person name="Bluhm B."/>
            <person name="Cannon C."/>
            <person name="Castanera R."/>
            <person name="Culley D."/>
            <person name="Daum C."/>
            <person name="Ezra D."/>
            <person name="Gonzalez J."/>
            <person name="Henrissat B."/>
            <person name="Kuo A."/>
            <person name="Liang C."/>
            <person name="Lipzen A."/>
            <person name="Lutzoni F."/>
            <person name="Magnuson J."/>
            <person name="Mondo S."/>
            <person name="Nolan M."/>
            <person name="Ohm R."/>
            <person name="Pangilinan J."/>
            <person name="Park H.-J."/>
            <person name="Ramirez L."/>
            <person name="Alfaro M."/>
            <person name="Sun H."/>
            <person name="Tritt A."/>
            <person name="Yoshinaga Y."/>
            <person name="Zwiers L.-H."/>
            <person name="Turgeon B."/>
            <person name="Goodwin S."/>
            <person name="Spatafora J."/>
            <person name="Crous P."/>
            <person name="Grigoriev I."/>
        </authorList>
    </citation>
    <scope>NUCLEOTIDE SEQUENCE</scope>
    <source>
        <strain evidence="8">CBS 675.92</strain>
    </source>
</reference>
<evidence type="ECO:0000256" key="5">
    <source>
        <dbReference type="ARBA" id="ARBA00038359"/>
    </source>
</evidence>
<proteinExistence type="inferred from homology"/>